<proteinExistence type="predicted"/>
<reference evidence="1 2" key="1">
    <citation type="journal article" date="2019" name="Int. J. Syst. Evol. Microbiol.">
        <title>The Global Catalogue of Microorganisms (GCM) 10K type strain sequencing project: providing services to taxonomists for standard genome sequencing and annotation.</title>
        <authorList>
            <consortium name="The Broad Institute Genomics Platform"/>
            <consortium name="The Broad Institute Genome Sequencing Center for Infectious Disease"/>
            <person name="Wu L."/>
            <person name="Ma J."/>
        </authorList>
    </citation>
    <scope>NUCLEOTIDE SEQUENCE [LARGE SCALE GENOMIC DNA]</scope>
    <source>
        <strain evidence="1 2">CGMCC 1.12720</strain>
    </source>
</reference>
<gene>
    <name evidence="1" type="ORF">GCM10011375_30880</name>
</gene>
<keyword evidence="2" id="KW-1185">Reference proteome</keyword>
<name>A0ACB5PUK6_9BACT</name>
<dbReference type="EMBL" id="BMFN01000003">
    <property type="protein sequence ID" value="GGF73607.1"/>
    <property type="molecule type" value="Genomic_DNA"/>
</dbReference>
<evidence type="ECO:0000313" key="1">
    <source>
        <dbReference type="EMBL" id="GGF73607.1"/>
    </source>
</evidence>
<evidence type="ECO:0000313" key="2">
    <source>
        <dbReference type="Proteomes" id="UP000605392"/>
    </source>
</evidence>
<sequence>MEAHPQRDTGRVNRLNTLAFVQRANAPQQTKTAYEEALNLSREIGYTFGEARALLGLGFYYRFRNQYELSLDYTHKARKLFVRLNDHLHEISCLYNLSYTASGQGNYAQAMAYSFQGLKLADAIPSQKWLTLLNSQLGNTSIALGEYQKARQYFVRGLKLARGVGDQDGIAHCVSGLGELCRIQGQWAQARSYFEQGAVLAKELNNQGGITMSLYSIADMDERLGNYRAAFSAAFRALQRMKQLDDVGRMPLVQLILARAYLDTEQPDSAWVYGREALLAGQRTGNKSTIRDASDVLAQASSARGRFDEAYRYLAMFIAYRDSLDNQEVTRRTAALQYQYALEKKQSQIQLLTHNQQLIRQQNSQQRLLLLGSLAALVIVAGLSVLLWLNNQQKQRSNAQLQRQQEELKATQAQLVQAEKLAALGELTAGIAHEIQNPLNFVTNFADVSADISQELQTEARAGNFQEVEELAAELEQNLSKITQHGQRASAIIKGMLEHARPSTSERKPTDLNALATEYLNLAYESLRAKAPAFEVELITDFEAGLEPVALVPPDIGRVLLNLYTNAFYAVQQKAAVTDPDYQPQVQVSTRQSNGQVELRVRDNGMGMPADVAKKVFQPFFTTKPPGEGTGLGLSLSYDIVTKGHGGTLTFESREGEGTDILITLPLNQAKTRAVAKKGAGIV</sequence>
<dbReference type="Proteomes" id="UP000605392">
    <property type="component" value="Unassembled WGS sequence"/>
</dbReference>
<accession>A0ACB5PUK6</accession>
<organism evidence="1 2">
    <name type="scientific">Hymenobacter qilianensis</name>
    <dbReference type="NCBI Taxonomy" id="1385715"/>
    <lineage>
        <taxon>Bacteria</taxon>
        <taxon>Pseudomonadati</taxon>
        <taxon>Bacteroidota</taxon>
        <taxon>Cytophagia</taxon>
        <taxon>Cytophagales</taxon>
        <taxon>Hymenobacteraceae</taxon>
        <taxon>Hymenobacter</taxon>
    </lineage>
</organism>
<comment type="caution">
    <text evidence="1">The sequence shown here is derived from an EMBL/GenBank/DDBJ whole genome shotgun (WGS) entry which is preliminary data.</text>
</comment>
<protein>
    <submittedName>
        <fullName evidence="1">Uncharacterized protein</fullName>
    </submittedName>
</protein>